<comment type="caution">
    <text evidence="1">The sequence shown here is derived from an EMBL/GenBank/DDBJ whole genome shotgun (WGS) entry which is preliminary data.</text>
</comment>
<evidence type="ECO:0000313" key="1">
    <source>
        <dbReference type="EMBL" id="RHA68753.1"/>
    </source>
</evidence>
<evidence type="ECO:0000313" key="2">
    <source>
        <dbReference type="Proteomes" id="UP000284465"/>
    </source>
</evidence>
<proteinExistence type="predicted"/>
<dbReference type="EMBL" id="QSFP01000004">
    <property type="protein sequence ID" value="RHA68753.1"/>
    <property type="molecule type" value="Genomic_DNA"/>
</dbReference>
<organism evidence="1 2">
    <name type="scientific">Roseburia intestinalis</name>
    <dbReference type="NCBI Taxonomy" id="166486"/>
    <lineage>
        <taxon>Bacteria</taxon>
        <taxon>Bacillati</taxon>
        <taxon>Bacillota</taxon>
        <taxon>Clostridia</taxon>
        <taxon>Lachnospirales</taxon>
        <taxon>Lachnospiraceae</taxon>
        <taxon>Roseburia</taxon>
    </lineage>
</organism>
<gene>
    <name evidence="1" type="ORF">DW927_05600</name>
</gene>
<accession>A0A413SLU1</accession>
<dbReference type="AlphaFoldDB" id="A0A413SLU1"/>
<protein>
    <submittedName>
        <fullName evidence="1">Uncharacterized protein</fullName>
    </submittedName>
</protein>
<name>A0A413SLU1_9FIRM</name>
<sequence length="85" mass="9937">METLCQMQKEERETYFLDGRAVSYKELMQMGYTSVSYQTVPKKKIPLYPQLAGHDFVTGCVDVAKIYEEVKSERLEQEKGMQMNM</sequence>
<dbReference type="Proteomes" id="UP000284465">
    <property type="component" value="Unassembled WGS sequence"/>
</dbReference>
<reference evidence="1 2" key="1">
    <citation type="submission" date="2018-08" db="EMBL/GenBank/DDBJ databases">
        <title>A genome reference for cultivated species of the human gut microbiota.</title>
        <authorList>
            <person name="Zou Y."/>
            <person name="Xue W."/>
            <person name="Luo G."/>
        </authorList>
    </citation>
    <scope>NUCLEOTIDE SEQUENCE [LARGE SCALE GENOMIC DNA]</scope>
    <source>
        <strain evidence="1 2">AM43-11</strain>
    </source>
</reference>